<evidence type="ECO:0000313" key="3">
    <source>
        <dbReference type="Proteomes" id="UP000736328"/>
    </source>
</evidence>
<protein>
    <submittedName>
        <fullName evidence="2">ArsC family transcriptional regulator</fullName>
    </submittedName>
</protein>
<evidence type="ECO:0000256" key="1">
    <source>
        <dbReference type="PROSITE-ProRule" id="PRU01282"/>
    </source>
</evidence>
<dbReference type="SUPFAM" id="SSF52833">
    <property type="entry name" value="Thioredoxin-like"/>
    <property type="match status" value="1"/>
</dbReference>
<accession>A0A933ICS3</accession>
<dbReference type="InterPro" id="IPR036249">
    <property type="entry name" value="Thioredoxin-like_sf"/>
</dbReference>
<dbReference type="Pfam" id="PF03960">
    <property type="entry name" value="ArsC"/>
    <property type="match status" value="1"/>
</dbReference>
<dbReference type="PANTHER" id="PTHR30041:SF8">
    <property type="entry name" value="PROTEIN YFFB"/>
    <property type="match status" value="1"/>
</dbReference>
<comment type="caution">
    <text evidence="2">The sequence shown here is derived from an EMBL/GenBank/DDBJ whole genome shotgun (WGS) entry which is preliminary data.</text>
</comment>
<reference evidence="2" key="1">
    <citation type="submission" date="2020-07" db="EMBL/GenBank/DDBJ databases">
        <title>Huge and variable diversity of episymbiotic CPR bacteria and DPANN archaea in groundwater ecosystems.</title>
        <authorList>
            <person name="He C.Y."/>
            <person name="Keren R."/>
            <person name="Whittaker M."/>
            <person name="Farag I.F."/>
            <person name="Doudna J."/>
            <person name="Cate J.H.D."/>
            <person name="Banfield J.F."/>
        </authorList>
    </citation>
    <scope>NUCLEOTIDE SEQUENCE</scope>
    <source>
        <strain evidence="2">NC_groundwater_1520_Pr4_B-0.1um_53_5</strain>
    </source>
</reference>
<dbReference type="PANTHER" id="PTHR30041">
    <property type="entry name" value="ARSENATE REDUCTASE"/>
    <property type="match status" value="1"/>
</dbReference>
<dbReference type="Gene3D" id="3.40.30.10">
    <property type="entry name" value="Glutaredoxin"/>
    <property type="match status" value="1"/>
</dbReference>
<dbReference type="AlphaFoldDB" id="A0A933ICS3"/>
<dbReference type="PROSITE" id="PS51353">
    <property type="entry name" value="ARSC"/>
    <property type="match status" value="1"/>
</dbReference>
<dbReference type="InterPro" id="IPR006660">
    <property type="entry name" value="Arsenate_reductase-like"/>
</dbReference>
<sequence length="124" mass="14230">MPIIQIFGANKCQNTRAALRFFKERRVPIQFIDLSEKGLSEGEFQSIRKAVGLENMIDTEGRGYQRQNLKYQKFDIEIKLKENPLLIKTPIVRQSPSSSAKATADKKATVDYVPETWKQWLAQG</sequence>
<organism evidence="2 3">
    <name type="scientific">candidate division TA06 bacterium</name>
    <dbReference type="NCBI Taxonomy" id="2250710"/>
    <lineage>
        <taxon>Bacteria</taxon>
        <taxon>Bacteria division TA06</taxon>
    </lineage>
</organism>
<dbReference type="EMBL" id="JACQXR010000139">
    <property type="protein sequence ID" value="MBI4727603.1"/>
    <property type="molecule type" value="Genomic_DNA"/>
</dbReference>
<comment type="similarity">
    <text evidence="1">Belongs to the ArsC family.</text>
</comment>
<name>A0A933ICS3_UNCT6</name>
<evidence type="ECO:0000313" key="2">
    <source>
        <dbReference type="EMBL" id="MBI4727603.1"/>
    </source>
</evidence>
<proteinExistence type="inferred from homology"/>
<dbReference type="Proteomes" id="UP000736328">
    <property type="component" value="Unassembled WGS sequence"/>
</dbReference>
<gene>
    <name evidence="2" type="ORF">HY768_10380</name>
</gene>